<sequence precursor="true">MIKKLVLSAAVVVASLAIGSEAKADHGCYGPRYSSSYHSSYRAGLYGHGVHPSGYRSGYRVPVHHSYRGHSSYRGYGYGSPYVAPYRSYYGGSFGYPGYGRSGISFSIGF</sequence>
<organism evidence="2 3">
    <name type="scientific">Novipirellula artificiosorum</name>
    <dbReference type="NCBI Taxonomy" id="2528016"/>
    <lineage>
        <taxon>Bacteria</taxon>
        <taxon>Pseudomonadati</taxon>
        <taxon>Planctomycetota</taxon>
        <taxon>Planctomycetia</taxon>
        <taxon>Pirellulales</taxon>
        <taxon>Pirellulaceae</taxon>
        <taxon>Novipirellula</taxon>
    </lineage>
</organism>
<dbReference type="RefSeq" id="WP_146528532.1">
    <property type="nucleotide sequence ID" value="NZ_SJPV01000007.1"/>
</dbReference>
<comment type="caution">
    <text evidence="2">The sequence shown here is derived from an EMBL/GenBank/DDBJ whole genome shotgun (WGS) entry which is preliminary data.</text>
</comment>
<dbReference type="EMBL" id="SJPV01000007">
    <property type="protein sequence ID" value="TWU35133.1"/>
    <property type="molecule type" value="Genomic_DNA"/>
</dbReference>
<protein>
    <submittedName>
        <fullName evidence="2">Uncharacterized protein</fullName>
    </submittedName>
</protein>
<evidence type="ECO:0000313" key="3">
    <source>
        <dbReference type="Proteomes" id="UP000319143"/>
    </source>
</evidence>
<keyword evidence="1" id="KW-0732">Signal</keyword>
<dbReference type="AlphaFoldDB" id="A0A5C6DD17"/>
<evidence type="ECO:0000256" key="1">
    <source>
        <dbReference type="SAM" id="SignalP"/>
    </source>
</evidence>
<feature type="chain" id="PRO_5022776259" evidence="1">
    <location>
        <begin position="25"/>
        <end position="110"/>
    </location>
</feature>
<gene>
    <name evidence="2" type="ORF">Poly41_42770</name>
</gene>
<accession>A0A5C6DD17</accession>
<proteinExistence type="predicted"/>
<reference evidence="2 3" key="1">
    <citation type="submission" date="2019-02" db="EMBL/GenBank/DDBJ databases">
        <title>Deep-cultivation of Planctomycetes and their phenomic and genomic characterization uncovers novel biology.</title>
        <authorList>
            <person name="Wiegand S."/>
            <person name="Jogler M."/>
            <person name="Boedeker C."/>
            <person name="Pinto D."/>
            <person name="Vollmers J."/>
            <person name="Rivas-Marin E."/>
            <person name="Kohn T."/>
            <person name="Peeters S.H."/>
            <person name="Heuer A."/>
            <person name="Rast P."/>
            <person name="Oberbeckmann S."/>
            <person name="Bunk B."/>
            <person name="Jeske O."/>
            <person name="Meyerdierks A."/>
            <person name="Storesund J.E."/>
            <person name="Kallscheuer N."/>
            <person name="Luecker S."/>
            <person name="Lage O.M."/>
            <person name="Pohl T."/>
            <person name="Merkel B.J."/>
            <person name="Hornburger P."/>
            <person name="Mueller R.-W."/>
            <person name="Bruemmer F."/>
            <person name="Labrenz M."/>
            <person name="Spormann A.M."/>
            <person name="Op Den Camp H."/>
            <person name="Overmann J."/>
            <person name="Amann R."/>
            <person name="Jetten M.S.M."/>
            <person name="Mascher T."/>
            <person name="Medema M.H."/>
            <person name="Devos D.P."/>
            <person name="Kaster A.-K."/>
            <person name="Ovreas L."/>
            <person name="Rohde M."/>
            <person name="Galperin M.Y."/>
            <person name="Jogler C."/>
        </authorList>
    </citation>
    <scope>NUCLEOTIDE SEQUENCE [LARGE SCALE GENOMIC DNA]</scope>
    <source>
        <strain evidence="2 3">Poly41</strain>
    </source>
</reference>
<feature type="signal peptide" evidence="1">
    <location>
        <begin position="1"/>
        <end position="24"/>
    </location>
</feature>
<name>A0A5C6DD17_9BACT</name>
<evidence type="ECO:0000313" key="2">
    <source>
        <dbReference type="EMBL" id="TWU35133.1"/>
    </source>
</evidence>
<keyword evidence="3" id="KW-1185">Reference proteome</keyword>
<dbReference type="Proteomes" id="UP000319143">
    <property type="component" value="Unassembled WGS sequence"/>
</dbReference>